<evidence type="ECO:0000313" key="3">
    <source>
        <dbReference type="Proteomes" id="UP001497497"/>
    </source>
</evidence>
<organism evidence="2 3">
    <name type="scientific">Lymnaea stagnalis</name>
    <name type="common">Great pond snail</name>
    <name type="synonym">Helix stagnalis</name>
    <dbReference type="NCBI Taxonomy" id="6523"/>
    <lineage>
        <taxon>Eukaryota</taxon>
        <taxon>Metazoa</taxon>
        <taxon>Spiralia</taxon>
        <taxon>Lophotrochozoa</taxon>
        <taxon>Mollusca</taxon>
        <taxon>Gastropoda</taxon>
        <taxon>Heterobranchia</taxon>
        <taxon>Euthyneura</taxon>
        <taxon>Panpulmonata</taxon>
        <taxon>Hygrophila</taxon>
        <taxon>Lymnaeoidea</taxon>
        <taxon>Lymnaeidae</taxon>
        <taxon>Lymnaea</taxon>
    </lineage>
</organism>
<feature type="signal peptide" evidence="1">
    <location>
        <begin position="1"/>
        <end position="18"/>
    </location>
</feature>
<comment type="caution">
    <text evidence="2">The sequence shown here is derived from an EMBL/GenBank/DDBJ whole genome shotgun (WGS) entry which is preliminary data.</text>
</comment>
<dbReference type="Proteomes" id="UP001497497">
    <property type="component" value="Unassembled WGS sequence"/>
</dbReference>
<gene>
    <name evidence="2" type="ORF">GSLYS_00009012001</name>
</gene>
<keyword evidence="3" id="KW-1185">Reference proteome</keyword>
<protein>
    <submittedName>
        <fullName evidence="2">Uncharacterized protein</fullName>
    </submittedName>
</protein>
<name>A0AAV2HNM5_LYMST</name>
<evidence type="ECO:0000256" key="1">
    <source>
        <dbReference type="SAM" id="SignalP"/>
    </source>
</evidence>
<dbReference type="EMBL" id="CAXITT010000190">
    <property type="protein sequence ID" value="CAL1535052.1"/>
    <property type="molecule type" value="Genomic_DNA"/>
</dbReference>
<proteinExistence type="predicted"/>
<reference evidence="2 3" key="1">
    <citation type="submission" date="2024-04" db="EMBL/GenBank/DDBJ databases">
        <authorList>
            <consortium name="Genoscope - CEA"/>
            <person name="William W."/>
        </authorList>
    </citation>
    <scope>NUCLEOTIDE SEQUENCE [LARGE SCALE GENOMIC DNA]</scope>
</reference>
<dbReference type="AlphaFoldDB" id="A0AAV2HNM5"/>
<sequence length="273" mass="30418">MATLLYIILAALLSCANNLNITLKDVSYKDYTTSCTNDPIGDFDLVEVTFLVDYSKEPYVNYVIFQRKRTSETRFIFLTGCNIKENCDGSQNAYGRQIGKDHTEITIRINAKSVLSGAKLRGLVYTPENMAITSSEIIFPNITEFTDVEGKLIVNGKTMTPSTDYREVITQPELNLVFLCESQVSPCLIEISTNDSNETSQGAGNATWTKKYPSQSEVHVMIKYGLCNLFGNSKSISCKFHIEYKSTSNENASSNNAIVWTVCISMTMTLLCV</sequence>
<feature type="chain" id="PRO_5043539336" evidence="1">
    <location>
        <begin position="19"/>
        <end position="273"/>
    </location>
</feature>
<keyword evidence="1" id="KW-0732">Signal</keyword>
<evidence type="ECO:0000313" key="2">
    <source>
        <dbReference type="EMBL" id="CAL1535052.1"/>
    </source>
</evidence>
<accession>A0AAV2HNM5</accession>